<protein>
    <submittedName>
        <fullName evidence="6">DNA-binding transcriptional LysR family regulator</fullName>
    </submittedName>
</protein>
<dbReference type="CDD" id="cd05466">
    <property type="entry name" value="PBP2_LTTR_substrate"/>
    <property type="match status" value="1"/>
</dbReference>
<dbReference type="InterPro" id="IPR005119">
    <property type="entry name" value="LysR_subst-bd"/>
</dbReference>
<proteinExistence type="inferred from homology"/>
<keyword evidence="7" id="KW-1185">Reference proteome</keyword>
<dbReference type="PROSITE" id="PS50931">
    <property type="entry name" value="HTH_LYSR"/>
    <property type="match status" value="1"/>
</dbReference>
<reference evidence="6 7" key="1">
    <citation type="submission" date="2019-06" db="EMBL/GenBank/DDBJ databases">
        <title>Sequencing the genomes of 1000 actinobacteria strains.</title>
        <authorList>
            <person name="Klenk H.-P."/>
        </authorList>
    </citation>
    <scope>NUCLEOTIDE SEQUENCE [LARGE SCALE GENOMIC DNA]</scope>
    <source>
        <strain evidence="6 7">DSM 45511</strain>
    </source>
</reference>
<dbReference type="FunFam" id="1.10.10.10:FF:000001">
    <property type="entry name" value="LysR family transcriptional regulator"/>
    <property type="match status" value="1"/>
</dbReference>
<dbReference type="SUPFAM" id="SSF46785">
    <property type="entry name" value="Winged helix' DNA-binding domain"/>
    <property type="match status" value="1"/>
</dbReference>
<dbReference type="GO" id="GO:0003677">
    <property type="term" value="F:DNA binding"/>
    <property type="evidence" value="ECO:0007669"/>
    <property type="project" value="UniProtKB-KW"/>
</dbReference>
<evidence type="ECO:0000256" key="1">
    <source>
        <dbReference type="ARBA" id="ARBA00009437"/>
    </source>
</evidence>
<gene>
    <name evidence="6" type="ORF">FB388_7197</name>
</gene>
<name>A0A543FPJ5_9PSEU</name>
<feature type="domain" description="HTH lysR-type" evidence="5">
    <location>
        <begin position="5"/>
        <end position="62"/>
    </location>
</feature>
<dbReference type="PRINTS" id="PR00039">
    <property type="entry name" value="HTHLYSR"/>
</dbReference>
<dbReference type="GO" id="GO:0003700">
    <property type="term" value="F:DNA-binding transcription factor activity"/>
    <property type="evidence" value="ECO:0007669"/>
    <property type="project" value="InterPro"/>
</dbReference>
<dbReference type="GO" id="GO:0005829">
    <property type="term" value="C:cytosol"/>
    <property type="evidence" value="ECO:0007669"/>
    <property type="project" value="TreeGrafter"/>
</dbReference>
<dbReference type="PANTHER" id="PTHR30419:SF31">
    <property type="entry name" value="BLR3139 PROTEIN"/>
    <property type="match status" value="1"/>
</dbReference>
<keyword evidence="2" id="KW-0805">Transcription regulation</keyword>
<dbReference type="InterPro" id="IPR036390">
    <property type="entry name" value="WH_DNA-bd_sf"/>
</dbReference>
<comment type="caution">
    <text evidence="6">The sequence shown here is derived from an EMBL/GenBank/DDBJ whole genome shotgun (WGS) entry which is preliminary data.</text>
</comment>
<dbReference type="Gene3D" id="3.40.190.290">
    <property type="match status" value="1"/>
</dbReference>
<dbReference type="Pfam" id="PF03466">
    <property type="entry name" value="LysR_substrate"/>
    <property type="match status" value="1"/>
</dbReference>
<accession>A0A543FPJ5</accession>
<evidence type="ECO:0000256" key="4">
    <source>
        <dbReference type="ARBA" id="ARBA00023163"/>
    </source>
</evidence>
<dbReference type="InterPro" id="IPR036388">
    <property type="entry name" value="WH-like_DNA-bd_sf"/>
</dbReference>
<keyword evidence="4" id="KW-0804">Transcription</keyword>
<evidence type="ECO:0000313" key="6">
    <source>
        <dbReference type="EMBL" id="TQM35757.1"/>
    </source>
</evidence>
<evidence type="ECO:0000313" key="7">
    <source>
        <dbReference type="Proteomes" id="UP000319818"/>
    </source>
</evidence>
<dbReference type="OrthoDB" id="3181812at2"/>
<evidence type="ECO:0000259" key="5">
    <source>
        <dbReference type="PROSITE" id="PS50931"/>
    </source>
</evidence>
<dbReference type="PANTHER" id="PTHR30419">
    <property type="entry name" value="HTH-TYPE TRANSCRIPTIONAL REGULATOR YBHD"/>
    <property type="match status" value="1"/>
</dbReference>
<dbReference type="Pfam" id="PF00126">
    <property type="entry name" value="HTH_1"/>
    <property type="match status" value="1"/>
</dbReference>
<dbReference type="EMBL" id="VFPH01000003">
    <property type="protein sequence ID" value="TQM35757.1"/>
    <property type="molecule type" value="Genomic_DNA"/>
</dbReference>
<organism evidence="6 7">
    <name type="scientific">Pseudonocardia cypriaca</name>
    <dbReference type="NCBI Taxonomy" id="882449"/>
    <lineage>
        <taxon>Bacteria</taxon>
        <taxon>Bacillati</taxon>
        <taxon>Actinomycetota</taxon>
        <taxon>Actinomycetes</taxon>
        <taxon>Pseudonocardiales</taxon>
        <taxon>Pseudonocardiaceae</taxon>
        <taxon>Pseudonocardia</taxon>
    </lineage>
</organism>
<dbReference type="Proteomes" id="UP000319818">
    <property type="component" value="Unassembled WGS sequence"/>
</dbReference>
<dbReference type="RefSeq" id="WP_142107060.1">
    <property type="nucleotide sequence ID" value="NZ_VFPH01000003.1"/>
</dbReference>
<evidence type="ECO:0000256" key="2">
    <source>
        <dbReference type="ARBA" id="ARBA00023015"/>
    </source>
</evidence>
<comment type="similarity">
    <text evidence="1">Belongs to the LysR transcriptional regulatory family.</text>
</comment>
<dbReference type="InterPro" id="IPR050950">
    <property type="entry name" value="HTH-type_LysR_regulators"/>
</dbReference>
<sequence length="314" mass="34141">MTGDVLIRQLEYLVALARERHFGRAAQACHVSQPALSAAIRRLEHELDVPIVLRGQRFGGFTAEGQRVVGWAHRILAERDGLRSDVDRMRGGLSATLRIGAIPTAVPATPLITARFEAAHPRARVRIEALSSREIARRLADFELDVGFTYLDDESAASMRVVQLYRERFLLLMPADHPLARQRVVEWAAAAELPLCALTPDMRNRRILDAAMATAGTRLAPVVETDNVGALYAHIATRGLSSIVSHAWVHAFGVPAGSCVRPLADPNPNPPVGLVALPREPSSILVDGVWTVMEGADLSAEFERSLAGVLEPEG</sequence>
<evidence type="ECO:0000256" key="3">
    <source>
        <dbReference type="ARBA" id="ARBA00023125"/>
    </source>
</evidence>
<dbReference type="AlphaFoldDB" id="A0A543FPJ5"/>
<dbReference type="Gene3D" id="1.10.10.10">
    <property type="entry name" value="Winged helix-like DNA-binding domain superfamily/Winged helix DNA-binding domain"/>
    <property type="match status" value="1"/>
</dbReference>
<dbReference type="SUPFAM" id="SSF53850">
    <property type="entry name" value="Periplasmic binding protein-like II"/>
    <property type="match status" value="1"/>
</dbReference>
<keyword evidence="3 6" id="KW-0238">DNA-binding</keyword>
<dbReference type="InterPro" id="IPR000847">
    <property type="entry name" value="LysR_HTH_N"/>
</dbReference>